<reference evidence="1" key="1">
    <citation type="journal article" date="2020" name="Nature">
        <title>Giant virus diversity and host interactions through global metagenomics.</title>
        <authorList>
            <person name="Schulz F."/>
            <person name="Roux S."/>
            <person name="Paez-Espino D."/>
            <person name="Jungbluth S."/>
            <person name="Walsh D.A."/>
            <person name="Denef V.J."/>
            <person name="McMahon K.D."/>
            <person name="Konstantinidis K.T."/>
            <person name="Eloe-Fadrosh E.A."/>
            <person name="Kyrpides N.C."/>
            <person name="Woyke T."/>
        </authorList>
    </citation>
    <scope>NUCLEOTIDE SEQUENCE</scope>
    <source>
        <strain evidence="1">GVMAG-S-1035315-10</strain>
    </source>
</reference>
<proteinExistence type="predicted"/>
<organism evidence="1">
    <name type="scientific">viral metagenome</name>
    <dbReference type="NCBI Taxonomy" id="1070528"/>
    <lineage>
        <taxon>unclassified sequences</taxon>
        <taxon>metagenomes</taxon>
        <taxon>organismal metagenomes</taxon>
    </lineage>
</organism>
<accession>A0A6C0JLP5</accession>
<dbReference type="AlphaFoldDB" id="A0A6C0JLP5"/>
<dbReference type="EMBL" id="MN740657">
    <property type="protein sequence ID" value="QHU06582.1"/>
    <property type="molecule type" value="Genomic_DNA"/>
</dbReference>
<evidence type="ECO:0000313" key="1">
    <source>
        <dbReference type="EMBL" id="QHU06582.1"/>
    </source>
</evidence>
<protein>
    <submittedName>
        <fullName evidence="1">Uncharacterized protein</fullName>
    </submittedName>
</protein>
<sequence length="469" mass="52596">MEQTYQQLLAEVYDENAKNVLIHQQEYDDQDQPPYERYDYSDNELDDKEEFNKFGGDRGKPEHVIQPEKANAGIGLTDIKKDSIFRMNLLNIDGNFRLNSAPPAPVLTQDCGGNPQLFVSTTAIQPSTNFQFRTSRQYKNVYSVQVSSIEFPNNFYAFSSQRGNTIFGIEYNNSTYTIQIPDGNYLQLVNATTGSYYSSIPSQGAPIVTPGTDPRFPHATVSVYTTGVPVPDTTTFLGAIQQAINLNIAPIVIITSQTTDNTTGNVTITQLMLPAIEVGYANNLHIVYFTQNNTALRYSPFSITFPSTETNSYGNGIGYNLGILELYVESKIQAPPGKFASPGLNQQTEYLPIIIADTFSDIIQDKYVYLKLSDWDLITHINPNQTHFTAFMKIVLNAPKYTIQFDNNNNNSTTKQYYFQQPTNINLISVSLLDAYGNLLDLKYSSFSLTLQIEECLSNATYEALLENK</sequence>
<name>A0A6C0JLP5_9ZZZZ</name>